<feature type="transmembrane region" description="Helical" evidence="1">
    <location>
        <begin position="7"/>
        <end position="28"/>
    </location>
</feature>
<reference evidence="2" key="1">
    <citation type="journal article" date="2014" name="Front. Microbiol.">
        <title>High frequency of phylogenetically diverse reductive dehalogenase-homologous genes in deep subseafloor sedimentary metagenomes.</title>
        <authorList>
            <person name="Kawai M."/>
            <person name="Futagami T."/>
            <person name="Toyoda A."/>
            <person name="Takaki Y."/>
            <person name="Nishi S."/>
            <person name="Hori S."/>
            <person name="Arai W."/>
            <person name="Tsubouchi T."/>
            <person name="Morono Y."/>
            <person name="Uchiyama I."/>
            <person name="Ito T."/>
            <person name="Fujiyama A."/>
            <person name="Inagaki F."/>
            <person name="Takami H."/>
        </authorList>
    </citation>
    <scope>NUCLEOTIDE SEQUENCE</scope>
    <source>
        <strain evidence="2">Expedition CK06-06</strain>
    </source>
</reference>
<name>X1VIL0_9ZZZZ</name>
<feature type="transmembrane region" description="Helical" evidence="1">
    <location>
        <begin position="40"/>
        <end position="59"/>
    </location>
</feature>
<comment type="caution">
    <text evidence="2">The sequence shown here is derived from an EMBL/GenBank/DDBJ whole genome shotgun (WGS) entry which is preliminary data.</text>
</comment>
<dbReference type="EMBL" id="BARW01035198">
    <property type="protein sequence ID" value="GAJ18527.1"/>
    <property type="molecule type" value="Genomic_DNA"/>
</dbReference>
<evidence type="ECO:0000256" key="1">
    <source>
        <dbReference type="SAM" id="Phobius"/>
    </source>
</evidence>
<dbReference type="AlphaFoldDB" id="X1VIL0"/>
<sequence>SILVGSLVLGLSGVILAAIFAPMSYHLITTNANLSSLLPYVLGMVGAEVFAFFTLLTVAGERDKDKKAQFTYETLLKALEEGQQLIIPDGKEVFDTEWGKVDLKRLNDITNYRGRDGLFYLARDFCIYPGLSLREKLLYLSRLR</sequence>
<evidence type="ECO:0000313" key="2">
    <source>
        <dbReference type="EMBL" id="GAJ18527.1"/>
    </source>
</evidence>
<keyword evidence="1" id="KW-0472">Membrane</keyword>
<proteinExistence type="predicted"/>
<gene>
    <name evidence="2" type="ORF">S12H4_54962</name>
</gene>
<accession>X1VIL0</accession>
<protein>
    <submittedName>
        <fullName evidence="2">Uncharacterized protein</fullName>
    </submittedName>
</protein>
<feature type="non-terminal residue" evidence="2">
    <location>
        <position position="1"/>
    </location>
</feature>
<organism evidence="2">
    <name type="scientific">marine sediment metagenome</name>
    <dbReference type="NCBI Taxonomy" id="412755"/>
    <lineage>
        <taxon>unclassified sequences</taxon>
        <taxon>metagenomes</taxon>
        <taxon>ecological metagenomes</taxon>
    </lineage>
</organism>
<keyword evidence="1" id="KW-1133">Transmembrane helix</keyword>
<keyword evidence="1" id="KW-0812">Transmembrane</keyword>